<gene>
    <name evidence="7" type="ORF">Q5H93_13815</name>
</gene>
<keyword evidence="6" id="KW-0472">Membrane</keyword>
<name>A0ABT9BDF8_9BACT</name>
<evidence type="ECO:0000313" key="7">
    <source>
        <dbReference type="EMBL" id="MDO7875815.1"/>
    </source>
</evidence>
<evidence type="ECO:0000256" key="1">
    <source>
        <dbReference type="ARBA" id="ARBA00022630"/>
    </source>
</evidence>
<dbReference type="InterPro" id="IPR052206">
    <property type="entry name" value="Retinol_saturase"/>
</dbReference>
<keyword evidence="8" id="KW-1185">Reference proteome</keyword>
<proteinExistence type="predicted"/>
<evidence type="ECO:0000256" key="2">
    <source>
        <dbReference type="ARBA" id="ARBA00022729"/>
    </source>
</evidence>
<dbReference type="SUPFAM" id="SSF51905">
    <property type="entry name" value="FAD/NAD(P)-binding domain"/>
    <property type="match status" value="1"/>
</dbReference>
<reference evidence="7" key="1">
    <citation type="submission" date="2023-07" db="EMBL/GenBank/DDBJ databases">
        <authorList>
            <person name="Kim M.K."/>
        </authorList>
    </citation>
    <scope>NUCLEOTIDE SEQUENCE</scope>
    <source>
        <strain evidence="7">ASUV-10-1</strain>
    </source>
</reference>
<dbReference type="Proteomes" id="UP001176429">
    <property type="component" value="Unassembled WGS sequence"/>
</dbReference>
<evidence type="ECO:0000256" key="4">
    <source>
        <dbReference type="ARBA" id="ARBA00022857"/>
    </source>
</evidence>
<organism evidence="7 8">
    <name type="scientific">Hymenobacter aranciens</name>
    <dbReference type="NCBI Taxonomy" id="3063996"/>
    <lineage>
        <taxon>Bacteria</taxon>
        <taxon>Pseudomonadati</taxon>
        <taxon>Bacteroidota</taxon>
        <taxon>Cytophagia</taxon>
        <taxon>Cytophagales</taxon>
        <taxon>Hymenobacteraceae</taxon>
        <taxon>Hymenobacter</taxon>
    </lineage>
</organism>
<keyword evidence="2" id="KW-0732">Signal</keyword>
<evidence type="ECO:0000256" key="3">
    <source>
        <dbReference type="ARBA" id="ARBA00022827"/>
    </source>
</evidence>
<evidence type="ECO:0000256" key="6">
    <source>
        <dbReference type="SAM" id="Phobius"/>
    </source>
</evidence>
<keyword evidence="1" id="KW-0285">Flavoprotein</keyword>
<dbReference type="EMBL" id="JAUQSY010000008">
    <property type="protein sequence ID" value="MDO7875815.1"/>
    <property type="molecule type" value="Genomic_DNA"/>
</dbReference>
<keyword evidence="6" id="KW-1133">Transmembrane helix</keyword>
<dbReference type="PANTHER" id="PTHR46091">
    <property type="entry name" value="BLR7054 PROTEIN"/>
    <property type="match status" value="1"/>
</dbReference>
<keyword evidence="5" id="KW-0520">NAD</keyword>
<keyword evidence="4" id="KW-0521">NADP</keyword>
<accession>A0ABT9BDF8</accession>
<keyword evidence="3" id="KW-0274">FAD</keyword>
<keyword evidence="6" id="KW-0812">Transmembrane</keyword>
<evidence type="ECO:0000256" key="5">
    <source>
        <dbReference type="ARBA" id="ARBA00023027"/>
    </source>
</evidence>
<dbReference type="RefSeq" id="WP_305007140.1">
    <property type="nucleotide sequence ID" value="NZ_JAUQSY010000008.1"/>
</dbReference>
<comment type="caution">
    <text evidence="7">The sequence shown here is derived from an EMBL/GenBank/DDBJ whole genome shotgun (WGS) entry which is preliminary data.</text>
</comment>
<dbReference type="InterPro" id="IPR036188">
    <property type="entry name" value="FAD/NAD-bd_sf"/>
</dbReference>
<protein>
    <submittedName>
        <fullName evidence="7">NAD(P)/FAD-dependent oxidoreductase</fullName>
    </submittedName>
</protein>
<feature type="transmembrane region" description="Helical" evidence="6">
    <location>
        <begin position="7"/>
        <end position="25"/>
    </location>
</feature>
<dbReference type="Gene3D" id="3.50.50.60">
    <property type="entry name" value="FAD/NAD(P)-binding domain"/>
    <property type="match status" value="2"/>
</dbReference>
<sequence>MNQPKNIVIVGSGLGGLICGAILSMEGHHITVLERNKQFGGNLQSFARDKHLFDSGVHYIGGLEPGQNTYKIFKYLGIIDRLKLEKLDLNAFDKILFQDDATEYNYAQGYDNFIETLAVNFPDERAAIEKYCTVIQQICAAFPLYNLEPQESLTPSDALSIDTHAFISSLTDNVKLQNVLGGSNPLYAGIRNQTPLYVHALVLNSYIQSAYRIVEGGGQIAKFLASIIRRNGGVLKNKTFVKRFVTEGRQVQYVECESGEQYAGDLFISNIHPAQTLAMTATEAIRPAIRNRVAELENSLSAFVLNITLKPGTFPYVKSNYYCYLNDDVWSSMDYTEETWPLSYSVFFSGTSKTTDYAEGISILAYMRYEEVAQWRDSHNTVQEPMNRGEDYESFKRRKAELLLEKVYLKFPQLKGAIKNYYTATPLTFRDYMGTADGSIYGIVKDYRSPLRSYISHRTKVENLLLTGQNVNMHGVLGVAISAVVTCSEVLGLDYLLGKIHHAQNS</sequence>
<dbReference type="Pfam" id="PF13450">
    <property type="entry name" value="NAD_binding_8"/>
    <property type="match status" value="1"/>
</dbReference>
<dbReference type="PANTHER" id="PTHR46091:SF3">
    <property type="entry name" value="AMINE OXIDASE DOMAIN-CONTAINING PROTEIN"/>
    <property type="match status" value="1"/>
</dbReference>
<evidence type="ECO:0000313" key="8">
    <source>
        <dbReference type="Proteomes" id="UP001176429"/>
    </source>
</evidence>